<feature type="domain" description="Plastocyanin-like" evidence="8">
    <location>
        <begin position="109"/>
        <end position="223"/>
    </location>
</feature>
<keyword evidence="3" id="KW-0677">Repeat</keyword>
<dbReference type="SUPFAM" id="SSF49503">
    <property type="entry name" value="Cupredoxins"/>
    <property type="match status" value="3"/>
</dbReference>
<evidence type="ECO:0000259" key="9">
    <source>
        <dbReference type="Pfam" id="PF24883"/>
    </source>
</evidence>
<evidence type="ECO:0000256" key="1">
    <source>
        <dbReference type="ARBA" id="ARBA00010609"/>
    </source>
</evidence>
<dbReference type="PANTHER" id="PTHR10039">
    <property type="entry name" value="AMELOGENIN"/>
    <property type="match status" value="1"/>
</dbReference>
<dbReference type="InterPro" id="IPR033138">
    <property type="entry name" value="Cu_oxidase_CS"/>
</dbReference>
<proteinExistence type="inferred from homology"/>
<accession>A0A2T4GYG3</accession>
<dbReference type="OrthoDB" id="443402at2759"/>
<feature type="coiled-coil region" evidence="4">
    <location>
        <begin position="669"/>
        <end position="696"/>
    </location>
</feature>
<dbReference type="GO" id="GO:0005507">
    <property type="term" value="F:copper ion binding"/>
    <property type="evidence" value="ECO:0007669"/>
    <property type="project" value="InterPro"/>
</dbReference>
<feature type="domain" description="Plastocyanin-like" evidence="7">
    <location>
        <begin position="495"/>
        <end position="527"/>
    </location>
</feature>
<dbReference type="Proteomes" id="UP000241587">
    <property type="component" value="Unassembled WGS sequence"/>
</dbReference>
<dbReference type="SMR" id="A0A2T4GYG3"/>
<dbReference type="Pfam" id="PF07731">
    <property type="entry name" value="Cu-oxidase_2"/>
    <property type="match status" value="1"/>
</dbReference>
<keyword evidence="11" id="KW-1185">Reference proteome</keyword>
<comment type="caution">
    <text evidence="10">The sequence shown here is derived from an EMBL/GenBank/DDBJ whole genome shotgun (WGS) entry which is preliminary data.</text>
</comment>
<dbReference type="InterPro" id="IPR001117">
    <property type="entry name" value="Cu-oxidase_2nd"/>
</dbReference>
<dbReference type="InterPro" id="IPR008972">
    <property type="entry name" value="Cupredoxin"/>
</dbReference>
<dbReference type="Pfam" id="PF24883">
    <property type="entry name" value="NPHP3_N"/>
    <property type="match status" value="1"/>
</dbReference>
<dbReference type="Gene3D" id="2.60.40.420">
    <property type="entry name" value="Cupredoxins - blue copper proteins"/>
    <property type="match status" value="3"/>
</dbReference>
<dbReference type="InterPro" id="IPR027417">
    <property type="entry name" value="P-loop_NTPase"/>
</dbReference>
<gene>
    <name evidence="10" type="ORF">FCULG_00011211</name>
</gene>
<dbReference type="Pfam" id="PF07732">
    <property type="entry name" value="Cu-oxidase_3"/>
    <property type="match status" value="1"/>
</dbReference>
<feature type="transmembrane region" description="Helical" evidence="5">
    <location>
        <begin position="47"/>
        <end position="68"/>
    </location>
</feature>
<evidence type="ECO:0000313" key="11">
    <source>
        <dbReference type="Proteomes" id="UP000241587"/>
    </source>
</evidence>
<evidence type="ECO:0000256" key="5">
    <source>
        <dbReference type="SAM" id="Phobius"/>
    </source>
</evidence>
<feature type="domain" description="Nephrocystin 3-like N-terminal" evidence="9">
    <location>
        <begin position="805"/>
        <end position="948"/>
    </location>
</feature>
<dbReference type="InterPro" id="IPR056884">
    <property type="entry name" value="NPHP3-like_N"/>
</dbReference>
<dbReference type="GO" id="GO:0016491">
    <property type="term" value="F:oxidoreductase activity"/>
    <property type="evidence" value="ECO:0007669"/>
    <property type="project" value="InterPro"/>
</dbReference>
<dbReference type="Gene3D" id="3.40.50.300">
    <property type="entry name" value="P-loop containing nucleotide triphosphate hydrolases"/>
    <property type="match status" value="1"/>
</dbReference>
<keyword evidence="2" id="KW-0479">Metal-binding</keyword>
<keyword evidence="5" id="KW-0472">Membrane</keyword>
<reference evidence="10 11" key="1">
    <citation type="submission" date="2018-02" db="EMBL/GenBank/DDBJ databases">
        <title>Fusarium culmorum secondary metabolites in fungal-bacterial-plant interactions.</title>
        <authorList>
            <person name="Schmidt R."/>
        </authorList>
    </citation>
    <scope>NUCLEOTIDE SEQUENCE [LARGE SCALE GENOMIC DNA]</scope>
    <source>
        <strain evidence="10 11">PV</strain>
    </source>
</reference>
<dbReference type="CDD" id="cd04205">
    <property type="entry name" value="CuRO_2_LCC_like"/>
    <property type="match status" value="1"/>
</dbReference>
<dbReference type="InterPro" id="IPR011706">
    <property type="entry name" value="Cu-oxidase_C"/>
</dbReference>
<dbReference type="SUPFAM" id="SSF52540">
    <property type="entry name" value="P-loop containing nucleoside triphosphate hydrolases"/>
    <property type="match status" value="1"/>
</dbReference>
<protein>
    <submittedName>
        <fullName evidence="10">Laccase-1</fullName>
    </submittedName>
</protein>
<evidence type="ECO:0000259" key="6">
    <source>
        <dbReference type="Pfam" id="PF00394"/>
    </source>
</evidence>
<feature type="transmembrane region" description="Helical" evidence="5">
    <location>
        <begin position="1286"/>
        <end position="1308"/>
    </location>
</feature>
<keyword evidence="4" id="KW-0175">Coiled coil</keyword>
<dbReference type="Pfam" id="PF00394">
    <property type="entry name" value="Cu-oxidase"/>
    <property type="match status" value="1"/>
</dbReference>
<dbReference type="EMBL" id="PVEM01000004">
    <property type="protein sequence ID" value="PTD08587.1"/>
    <property type="molecule type" value="Genomic_DNA"/>
</dbReference>
<keyword evidence="5" id="KW-1133">Transmembrane helix</keyword>
<name>A0A2T4GYG3_FUSCU</name>
<keyword evidence="5" id="KW-0812">Transmembrane</keyword>
<evidence type="ECO:0000256" key="2">
    <source>
        <dbReference type="ARBA" id="ARBA00022723"/>
    </source>
</evidence>
<evidence type="ECO:0000259" key="8">
    <source>
        <dbReference type="Pfam" id="PF07732"/>
    </source>
</evidence>
<feature type="domain" description="Plastocyanin-like" evidence="6">
    <location>
        <begin position="230"/>
        <end position="376"/>
    </location>
</feature>
<evidence type="ECO:0000256" key="3">
    <source>
        <dbReference type="ARBA" id="ARBA00022737"/>
    </source>
</evidence>
<comment type="similarity">
    <text evidence="1">Belongs to the multicopper oxidase family.</text>
</comment>
<sequence length="1424" mass="162148">MVAHDEEAHALLDEHELCSEDSSLRDDRALPSVYNAPFLHRFKRSCVVRWVVALIVVSLLSIFGAFIYRARGQPSETGQDTPLGYRLHAQEHTSRPPKTLVYNWNITAGIRSPDGVEKRVYLINDEFPGPVIEARSSDRVVVHVHNGLSQEGLSIHWHGLRMKNQNGMDGAVGFTQSPILPGDSFNYNLTIGDDEYGTFWWHSHSDVQRADGLWGGLVVHSPDETNQQPEDYLIMIGDWFHRNQTEVSSWFADASSRGNEPVPDSLLVNGQGRFDCSMAVPARPVVCSQVTMNELKPLFRQTNDRRARIRVVNTGSIAGLTIRIDAAMMRPVRVDGGFDVHSEATEAVGILYPGERVDIDVQWKDDHAPNHWFTVYMDDENFGYPNEALNPVQDFPAFDHGNKISSRKDLESNETQILDPQNLKAAAKIVDIPSVADHTILLYAKIEKLAHMDYKPVGFINHTSWKPQDPPLISQNRSGWDDYQLIPFIATTREKPTRVDIIINNLDDGAHPFHLHGHSFYVLSLYRDEGRGSWGSYNPYSGEAPPNGLDLDFPLPFQVAGTVITFVEFSYNLISETRSAYKSPDGYPKVVNDLSTVINDLADVSHRVRHVIDVSASQANNASDNTLMRLCWESQDIAGEMNSALLSLQAKGTSKLDQAKLSVIVALKAMWSKDKLAKLEQRLQQIRSEMTMAMLVVLWEKERRRDEKGDSELKTQIEKISKAVNRNNGMLDDFLRELDTSPISETDTRLHENIQNQIIGSLHFPGIEARERLIPEPYAKTYQWIYREEMRYKQASTTMRIQSLPRWLQDSTNKVYWITGKPGSGKSTLMNFVIHNPLTKQYPEDWAAPLPLVQAQFYFWEADLIPRVTPRRWMVHQVLRGLETPAPSWTWEELRTAFNIIASQNDHSFKLVLFLNGLDEFAGDPAVVVNFVKDLIASYGVKICVGSRPWTDFADAFDQYPMLIMQSQTRNDISEYITGKFEACRAFRERKAVFPDQAKRLLQDISNKAQGVFLWVFLVVRDLIHSLSRRSLSDLPTDLEALYKTMRERVEPKDMENSARYYQLIVAALKPLHMVTIWMIDGKALPDGDTFTKEMEDNIRKILQRRLDSSTKGLLELDDNGFINFLHRTARDWVIQSSQSAQFKAQAPPSFDPNLALVQVLTKQLPHEKIYQHIGHSHISFWSFAVLGFLYAGQVGSSPHTDHLLIQAIEEFDAALCQRATYLGNKGFVFTSNTIKPQPGVVDTRLADKTHPWYFFGLRNREDMAPPDPCFDHWTCTQYGASNFHFTHSTILGTIGIAAQFGIVPYVLEMMRRDKNLLKGGALSALLQDSLFGWQLYKYRTYEDVSEFYNIDEEAQERMENQRIGILMTILGHGKSLYTPCYDALALIEKLDNAFKVRIGSKSYWEKATMILDTSMRRRGSKKK</sequence>
<dbReference type="InterPro" id="IPR011707">
    <property type="entry name" value="Cu-oxidase-like_N"/>
</dbReference>
<evidence type="ECO:0000313" key="10">
    <source>
        <dbReference type="EMBL" id="PTD08587.1"/>
    </source>
</evidence>
<dbReference type="PANTHER" id="PTHR10039:SF5">
    <property type="entry name" value="NACHT DOMAIN-CONTAINING PROTEIN"/>
    <property type="match status" value="1"/>
</dbReference>
<dbReference type="PROSITE" id="PS00079">
    <property type="entry name" value="MULTICOPPER_OXIDASE1"/>
    <property type="match status" value="1"/>
</dbReference>
<organism evidence="10 11">
    <name type="scientific">Fusarium culmorum</name>
    <dbReference type="NCBI Taxonomy" id="5516"/>
    <lineage>
        <taxon>Eukaryota</taxon>
        <taxon>Fungi</taxon>
        <taxon>Dikarya</taxon>
        <taxon>Ascomycota</taxon>
        <taxon>Pezizomycotina</taxon>
        <taxon>Sordariomycetes</taxon>
        <taxon>Hypocreomycetidae</taxon>
        <taxon>Hypocreales</taxon>
        <taxon>Nectriaceae</taxon>
        <taxon>Fusarium</taxon>
    </lineage>
</organism>
<evidence type="ECO:0000256" key="4">
    <source>
        <dbReference type="SAM" id="Coils"/>
    </source>
</evidence>
<evidence type="ECO:0000259" key="7">
    <source>
        <dbReference type="Pfam" id="PF07731"/>
    </source>
</evidence>